<feature type="domain" description="HTH cro/C1-type" evidence="2">
    <location>
        <begin position="37"/>
        <end position="93"/>
    </location>
</feature>
<dbReference type="SUPFAM" id="SSF47413">
    <property type="entry name" value="lambda repressor-like DNA-binding domains"/>
    <property type="match status" value="1"/>
</dbReference>
<accession>A0A562UYQ9</accession>
<reference evidence="3 4" key="1">
    <citation type="journal article" date="2013" name="Stand. Genomic Sci.">
        <title>Genomic Encyclopedia of Type Strains, Phase I: The one thousand microbial genomes (KMG-I) project.</title>
        <authorList>
            <person name="Kyrpides N.C."/>
            <person name="Woyke T."/>
            <person name="Eisen J.A."/>
            <person name="Garrity G."/>
            <person name="Lilburn T.G."/>
            <person name="Beck B.J."/>
            <person name="Whitman W.B."/>
            <person name="Hugenholtz P."/>
            <person name="Klenk H.P."/>
        </authorList>
    </citation>
    <scope>NUCLEOTIDE SEQUENCE [LARGE SCALE GENOMIC DNA]</scope>
    <source>
        <strain evidence="3 4">DSM 45044</strain>
    </source>
</reference>
<dbReference type="AlphaFoldDB" id="A0A562UYQ9"/>
<dbReference type="Proteomes" id="UP000321617">
    <property type="component" value="Unassembled WGS sequence"/>
</dbReference>
<evidence type="ECO:0000256" key="1">
    <source>
        <dbReference type="ARBA" id="ARBA00023125"/>
    </source>
</evidence>
<dbReference type="PANTHER" id="PTHR46797">
    <property type="entry name" value="HTH-TYPE TRANSCRIPTIONAL REGULATOR"/>
    <property type="match status" value="1"/>
</dbReference>
<gene>
    <name evidence="3" type="ORF">LX16_4205</name>
</gene>
<dbReference type="PANTHER" id="PTHR46797:SF1">
    <property type="entry name" value="METHYLPHOSPHONATE SYNTHASE"/>
    <property type="match status" value="1"/>
</dbReference>
<dbReference type="GO" id="GO:0003700">
    <property type="term" value="F:DNA-binding transcription factor activity"/>
    <property type="evidence" value="ECO:0007669"/>
    <property type="project" value="TreeGrafter"/>
</dbReference>
<dbReference type="CDD" id="cd00093">
    <property type="entry name" value="HTH_XRE"/>
    <property type="match status" value="1"/>
</dbReference>
<dbReference type="Pfam" id="PF13560">
    <property type="entry name" value="HTH_31"/>
    <property type="match status" value="1"/>
</dbReference>
<keyword evidence="1" id="KW-0238">DNA-binding</keyword>
<dbReference type="OrthoDB" id="6401124at2"/>
<evidence type="ECO:0000313" key="4">
    <source>
        <dbReference type="Proteomes" id="UP000321617"/>
    </source>
</evidence>
<dbReference type="InterPro" id="IPR050807">
    <property type="entry name" value="TransReg_Diox_bact_type"/>
</dbReference>
<organism evidence="3 4">
    <name type="scientific">Stackebrandtia albiflava</name>
    <dbReference type="NCBI Taxonomy" id="406432"/>
    <lineage>
        <taxon>Bacteria</taxon>
        <taxon>Bacillati</taxon>
        <taxon>Actinomycetota</taxon>
        <taxon>Actinomycetes</taxon>
        <taxon>Glycomycetales</taxon>
        <taxon>Glycomycetaceae</taxon>
        <taxon>Stackebrandtia</taxon>
    </lineage>
</organism>
<dbReference type="InterPro" id="IPR010982">
    <property type="entry name" value="Lambda_DNA-bd_dom_sf"/>
</dbReference>
<keyword evidence="4" id="KW-1185">Reference proteome</keyword>
<dbReference type="InterPro" id="IPR001387">
    <property type="entry name" value="Cro/C1-type_HTH"/>
</dbReference>
<dbReference type="Gene3D" id="1.10.260.40">
    <property type="entry name" value="lambda repressor-like DNA-binding domains"/>
    <property type="match status" value="1"/>
</dbReference>
<dbReference type="EMBL" id="VLLL01000007">
    <property type="protein sequence ID" value="TWJ10781.1"/>
    <property type="molecule type" value="Genomic_DNA"/>
</dbReference>
<evidence type="ECO:0000259" key="2">
    <source>
        <dbReference type="PROSITE" id="PS50943"/>
    </source>
</evidence>
<name>A0A562UYQ9_9ACTN</name>
<sequence length="99" mass="10768">MATEESWRSLRNRRMAEPGAADAYRAAEVAYELGAQVHRLRIENRWTQEQLAVAAGMTQSAVARFEAGAAVPTIPVLARLAKALSTELSVSFVDRPKAG</sequence>
<evidence type="ECO:0000313" key="3">
    <source>
        <dbReference type="EMBL" id="TWJ10781.1"/>
    </source>
</evidence>
<dbReference type="GO" id="GO:0003677">
    <property type="term" value="F:DNA binding"/>
    <property type="evidence" value="ECO:0007669"/>
    <property type="project" value="UniProtKB-KW"/>
</dbReference>
<proteinExistence type="predicted"/>
<dbReference type="PROSITE" id="PS50943">
    <property type="entry name" value="HTH_CROC1"/>
    <property type="match status" value="1"/>
</dbReference>
<dbReference type="RefSeq" id="WP_147141782.1">
    <property type="nucleotide sequence ID" value="NZ_BAABIJ010000003.1"/>
</dbReference>
<dbReference type="GO" id="GO:0005829">
    <property type="term" value="C:cytosol"/>
    <property type="evidence" value="ECO:0007669"/>
    <property type="project" value="TreeGrafter"/>
</dbReference>
<comment type="caution">
    <text evidence="3">The sequence shown here is derived from an EMBL/GenBank/DDBJ whole genome shotgun (WGS) entry which is preliminary data.</text>
</comment>
<protein>
    <submittedName>
        <fullName evidence="3">Helix-turn-helix protein</fullName>
    </submittedName>
</protein>
<dbReference type="SMART" id="SM00530">
    <property type="entry name" value="HTH_XRE"/>
    <property type="match status" value="1"/>
</dbReference>